<comment type="caution">
    <text evidence="3">The sequence shown here is derived from an EMBL/GenBank/DDBJ whole genome shotgun (WGS) entry which is preliminary data.</text>
</comment>
<proteinExistence type="predicted"/>
<dbReference type="InterPro" id="IPR010427">
    <property type="entry name" value="DUF1023"/>
</dbReference>
<name>A0ABQ4IHB7_9ACTN</name>
<gene>
    <name evidence="3" type="ORF">Vgi01_39930</name>
</gene>
<dbReference type="InterPro" id="IPR029058">
    <property type="entry name" value="AB_hydrolase_fold"/>
</dbReference>
<protein>
    <recommendedName>
        <fullName evidence="2">DUF1023 domain-containing protein</fullName>
    </recommendedName>
</protein>
<evidence type="ECO:0000256" key="1">
    <source>
        <dbReference type="SAM" id="SignalP"/>
    </source>
</evidence>
<sequence>MLRLLAAALLTAACPAPTAVPTGPPVVRAVGDLRAADRIVVLVPGVDTTSENFDRGHGDVAHRSPHWQARQLHAACGGRVAVVAWLGYLPPDGIGLAAARSERAMAGATALTGYVRQLATARPHATITVIGHSYGSLVLAYAAARLPVQVTDIVVLGSPGLDVGNADQLRTGARLWVGTAEGDWTRRIPEVRILGLGHGTNPSRPSFGARYLNVSGAEGHDGYFLPGTTSLRSLATVALGES</sequence>
<evidence type="ECO:0000259" key="2">
    <source>
        <dbReference type="Pfam" id="PF06259"/>
    </source>
</evidence>
<dbReference type="Proteomes" id="UP000647860">
    <property type="component" value="Unassembled WGS sequence"/>
</dbReference>
<dbReference type="SUPFAM" id="SSF53474">
    <property type="entry name" value="alpha/beta-Hydrolases"/>
    <property type="match status" value="1"/>
</dbReference>
<accession>A0ABQ4IHB7</accession>
<evidence type="ECO:0000313" key="4">
    <source>
        <dbReference type="Proteomes" id="UP000647860"/>
    </source>
</evidence>
<evidence type="ECO:0000313" key="3">
    <source>
        <dbReference type="EMBL" id="GIJ17309.1"/>
    </source>
</evidence>
<dbReference type="Pfam" id="PF06259">
    <property type="entry name" value="Abhydrolase_8"/>
    <property type="match status" value="1"/>
</dbReference>
<keyword evidence="1" id="KW-0732">Signal</keyword>
<feature type="domain" description="DUF1023" evidence="2">
    <location>
        <begin position="25"/>
        <end position="191"/>
    </location>
</feature>
<feature type="chain" id="PRO_5045045907" description="DUF1023 domain-containing protein" evidence="1">
    <location>
        <begin position="20"/>
        <end position="242"/>
    </location>
</feature>
<dbReference type="Gene3D" id="3.40.50.1820">
    <property type="entry name" value="alpha/beta hydrolase"/>
    <property type="match status" value="1"/>
</dbReference>
<reference evidence="3 4" key="1">
    <citation type="submission" date="2021-01" db="EMBL/GenBank/DDBJ databases">
        <title>Whole genome shotgun sequence of Verrucosispora gifhornensis NBRC 16317.</title>
        <authorList>
            <person name="Komaki H."/>
            <person name="Tamura T."/>
        </authorList>
    </citation>
    <scope>NUCLEOTIDE SEQUENCE [LARGE SCALE GENOMIC DNA]</scope>
    <source>
        <strain evidence="3 4">NBRC 16317</strain>
    </source>
</reference>
<organism evidence="3 4">
    <name type="scientific">Micromonospora gifhornensis</name>
    <dbReference type="NCBI Taxonomy" id="84594"/>
    <lineage>
        <taxon>Bacteria</taxon>
        <taxon>Bacillati</taxon>
        <taxon>Actinomycetota</taxon>
        <taxon>Actinomycetes</taxon>
        <taxon>Micromonosporales</taxon>
        <taxon>Micromonosporaceae</taxon>
        <taxon>Micromonospora</taxon>
    </lineage>
</organism>
<keyword evidence="4" id="KW-1185">Reference proteome</keyword>
<feature type="signal peptide" evidence="1">
    <location>
        <begin position="1"/>
        <end position="19"/>
    </location>
</feature>
<dbReference type="EMBL" id="BOPA01000027">
    <property type="protein sequence ID" value="GIJ17309.1"/>
    <property type="molecule type" value="Genomic_DNA"/>
</dbReference>